<dbReference type="AlphaFoldDB" id="A0A212EP03"/>
<dbReference type="EMBL" id="AGBW02013565">
    <property type="protein sequence ID" value="OWR43209.1"/>
    <property type="molecule type" value="Genomic_DNA"/>
</dbReference>
<reference evidence="1 2" key="1">
    <citation type="journal article" date="2011" name="Cell">
        <title>The monarch butterfly genome yields insights into long-distance migration.</title>
        <authorList>
            <person name="Zhan S."/>
            <person name="Merlin C."/>
            <person name="Boore J.L."/>
            <person name="Reppert S.M."/>
        </authorList>
    </citation>
    <scope>NUCLEOTIDE SEQUENCE [LARGE SCALE GENOMIC DNA]</scope>
    <source>
        <strain evidence="1">F-2</strain>
    </source>
</reference>
<sequence length="61" mass="7256">MDRLNTMLAVIEHMISILKYGKREISTENTTAEDQKEALRLWSDRWIRLPNSIYYSITNLL</sequence>
<proteinExistence type="predicted"/>
<protein>
    <submittedName>
        <fullName evidence="1">Uncharacterized protein</fullName>
    </submittedName>
</protein>
<accession>A0A212EP03</accession>
<gene>
    <name evidence="1" type="ORF">KGM_203944</name>
</gene>
<dbReference type="InParanoid" id="A0A212EP03"/>
<name>A0A212EP03_DANPL</name>
<keyword evidence="2" id="KW-1185">Reference proteome</keyword>
<dbReference type="Proteomes" id="UP000007151">
    <property type="component" value="Unassembled WGS sequence"/>
</dbReference>
<comment type="caution">
    <text evidence="1">The sequence shown here is derived from an EMBL/GenBank/DDBJ whole genome shotgun (WGS) entry which is preliminary data.</text>
</comment>
<dbReference type="KEGG" id="dpl:KGM_203944"/>
<evidence type="ECO:0000313" key="2">
    <source>
        <dbReference type="Proteomes" id="UP000007151"/>
    </source>
</evidence>
<organism evidence="1 2">
    <name type="scientific">Danaus plexippus plexippus</name>
    <dbReference type="NCBI Taxonomy" id="278856"/>
    <lineage>
        <taxon>Eukaryota</taxon>
        <taxon>Metazoa</taxon>
        <taxon>Ecdysozoa</taxon>
        <taxon>Arthropoda</taxon>
        <taxon>Hexapoda</taxon>
        <taxon>Insecta</taxon>
        <taxon>Pterygota</taxon>
        <taxon>Neoptera</taxon>
        <taxon>Endopterygota</taxon>
        <taxon>Lepidoptera</taxon>
        <taxon>Glossata</taxon>
        <taxon>Ditrysia</taxon>
        <taxon>Papilionoidea</taxon>
        <taxon>Nymphalidae</taxon>
        <taxon>Danainae</taxon>
        <taxon>Danaini</taxon>
        <taxon>Danaina</taxon>
        <taxon>Danaus</taxon>
        <taxon>Danaus</taxon>
    </lineage>
</organism>
<evidence type="ECO:0000313" key="1">
    <source>
        <dbReference type="EMBL" id="OWR43209.1"/>
    </source>
</evidence>